<dbReference type="SMART" id="SM00267">
    <property type="entry name" value="GGDEF"/>
    <property type="match status" value="1"/>
</dbReference>
<dbReference type="InterPro" id="IPR043128">
    <property type="entry name" value="Rev_trsase/Diguanyl_cyclase"/>
</dbReference>
<dbReference type="Pfam" id="PF00990">
    <property type="entry name" value="GGDEF"/>
    <property type="match status" value="1"/>
</dbReference>
<reference evidence="3 4" key="1">
    <citation type="journal article" date="2023" name="Ecotoxicol. Environ. Saf.">
        <title>Mercury remediation potential of mercury-resistant strain Rheinheimera metallidurans sp. nov. isolated from a municipal waste dumping site.</title>
        <authorList>
            <person name="Yadav V."/>
            <person name="Manjhi A."/>
            <person name="Vadakedath N."/>
        </authorList>
    </citation>
    <scope>NUCLEOTIDE SEQUENCE [LARGE SCALE GENOMIC DNA]</scope>
    <source>
        <strain evidence="3 4">E-49</strain>
    </source>
</reference>
<sequence>MNTESYKALSNYIDLLLDAICVVDKFGRFEFVSAGAERIFGYTPEEMLGRPMIELVHPDDRQRTLKAADEINAGVVKIDFENRYIRKDGEVVHLLWSARWSETDKRRVAVARDISRSKIIEARQRAVYAISEAAFACDDLAALYHSIQQIIAGLVPMQRFAILLAAKDSAQLEFVHDARLSAMPEADNSDNLMLLCHQVMQRCETINLQQQEPQDLPAALRQQISTLPVNWLGLPLKSQTTVIGVLMVHNTPTVAPYSQSEIELLEFVSVQVAVAIERKQMLQRLQRNALYDQLTGLPNRELFDDRVRSAMARAQREQGQFALLYLDLDKFKQVNDLHGHQVGDELLQHTAQRILSGLRHSDTVARFGGDEFVILLEQVDSADSAMALAEKVRSALETPFALAGHLLQVLPSIGVALYPGHSQDIKALLLLADNAMYQAKSNGGNRVQLNQRVAPKRGNVQAS</sequence>
<dbReference type="NCBIfam" id="TIGR00229">
    <property type="entry name" value="sensory_box"/>
    <property type="match status" value="1"/>
</dbReference>
<dbReference type="SMART" id="SM00065">
    <property type="entry name" value="GAF"/>
    <property type="match status" value="1"/>
</dbReference>
<keyword evidence="4" id="KW-1185">Reference proteome</keyword>
<feature type="domain" description="PAS" evidence="1">
    <location>
        <begin position="5"/>
        <end position="62"/>
    </location>
</feature>
<dbReference type="Gene3D" id="3.30.450.20">
    <property type="entry name" value="PAS domain"/>
    <property type="match status" value="1"/>
</dbReference>
<dbReference type="PANTHER" id="PTHR46663:SF3">
    <property type="entry name" value="SLL0267 PROTEIN"/>
    <property type="match status" value="1"/>
</dbReference>
<dbReference type="Gene3D" id="3.30.70.270">
    <property type="match status" value="1"/>
</dbReference>
<dbReference type="CDD" id="cd01949">
    <property type="entry name" value="GGDEF"/>
    <property type="match status" value="1"/>
</dbReference>
<dbReference type="PROSITE" id="PS50112">
    <property type="entry name" value="PAS"/>
    <property type="match status" value="1"/>
</dbReference>
<name>A0ABU8C6H6_9GAMM</name>
<dbReference type="PROSITE" id="PS50887">
    <property type="entry name" value="GGDEF"/>
    <property type="match status" value="1"/>
</dbReference>
<feature type="domain" description="GGDEF" evidence="2">
    <location>
        <begin position="319"/>
        <end position="452"/>
    </location>
</feature>
<dbReference type="CDD" id="cd00130">
    <property type="entry name" value="PAS"/>
    <property type="match status" value="1"/>
</dbReference>
<dbReference type="Pfam" id="PF08447">
    <property type="entry name" value="PAS_3"/>
    <property type="match status" value="1"/>
</dbReference>
<dbReference type="InterPro" id="IPR029787">
    <property type="entry name" value="Nucleotide_cyclase"/>
</dbReference>
<dbReference type="InterPro" id="IPR029016">
    <property type="entry name" value="GAF-like_dom_sf"/>
</dbReference>
<dbReference type="EC" id="2.7.7.65" evidence="3"/>
<dbReference type="PANTHER" id="PTHR46663">
    <property type="entry name" value="DIGUANYLATE CYCLASE DGCT-RELATED"/>
    <property type="match status" value="1"/>
</dbReference>
<evidence type="ECO:0000259" key="1">
    <source>
        <dbReference type="PROSITE" id="PS50112"/>
    </source>
</evidence>
<accession>A0ABU8C6H6</accession>
<dbReference type="Proteomes" id="UP001375382">
    <property type="component" value="Unassembled WGS sequence"/>
</dbReference>
<organism evidence="3 4">
    <name type="scientific">Rheinheimera muenzenbergensis</name>
    <dbReference type="NCBI Taxonomy" id="1193628"/>
    <lineage>
        <taxon>Bacteria</taxon>
        <taxon>Pseudomonadati</taxon>
        <taxon>Pseudomonadota</taxon>
        <taxon>Gammaproteobacteria</taxon>
        <taxon>Chromatiales</taxon>
        <taxon>Chromatiaceae</taxon>
        <taxon>Rheinheimera</taxon>
    </lineage>
</organism>
<dbReference type="NCBIfam" id="TIGR00254">
    <property type="entry name" value="GGDEF"/>
    <property type="match status" value="1"/>
</dbReference>
<dbReference type="InterPro" id="IPR003018">
    <property type="entry name" value="GAF"/>
</dbReference>
<dbReference type="GO" id="GO:0052621">
    <property type="term" value="F:diguanylate cyclase activity"/>
    <property type="evidence" value="ECO:0007669"/>
    <property type="project" value="UniProtKB-EC"/>
</dbReference>
<dbReference type="RefSeq" id="WP_335735681.1">
    <property type="nucleotide sequence ID" value="NZ_JALAAR010000006.1"/>
</dbReference>
<protein>
    <submittedName>
        <fullName evidence="3">Diguanylate cyclase</fullName>
        <ecNumber evidence="3">2.7.7.65</ecNumber>
    </submittedName>
</protein>
<dbReference type="Gene3D" id="3.30.450.40">
    <property type="match status" value="1"/>
</dbReference>
<evidence type="ECO:0000313" key="3">
    <source>
        <dbReference type="EMBL" id="MEH8017271.1"/>
    </source>
</evidence>
<dbReference type="SUPFAM" id="SSF55785">
    <property type="entry name" value="PYP-like sensor domain (PAS domain)"/>
    <property type="match status" value="1"/>
</dbReference>
<dbReference type="InterPro" id="IPR052163">
    <property type="entry name" value="DGC-Regulatory_Protein"/>
</dbReference>
<gene>
    <name evidence="3" type="ORF">MN202_08505</name>
</gene>
<dbReference type="InterPro" id="IPR035965">
    <property type="entry name" value="PAS-like_dom_sf"/>
</dbReference>
<evidence type="ECO:0000313" key="4">
    <source>
        <dbReference type="Proteomes" id="UP001375382"/>
    </source>
</evidence>
<evidence type="ECO:0000259" key="2">
    <source>
        <dbReference type="PROSITE" id="PS50887"/>
    </source>
</evidence>
<dbReference type="InterPro" id="IPR000160">
    <property type="entry name" value="GGDEF_dom"/>
</dbReference>
<dbReference type="InterPro" id="IPR000014">
    <property type="entry name" value="PAS"/>
</dbReference>
<keyword evidence="3" id="KW-0808">Transferase</keyword>
<dbReference type="InterPro" id="IPR013655">
    <property type="entry name" value="PAS_fold_3"/>
</dbReference>
<dbReference type="Pfam" id="PF01590">
    <property type="entry name" value="GAF"/>
    <property type="match status" value="1"/>
</dbReference>
<dbReference type="EMBL" id="JALAAR010000006">
    <property type="protein sequence ID" value="MEH8017271.1"/>
    <property type="molecule type" value="Genomic_DNA"/>
</dbReference>
<dbReference type="SMART" id="SM00091">
    <property type="entry name" value="PAS"/>
    <property type="match status" value="1"/>
</dbReference>
<dbReference type="SUPFAM" id="SSF55781">
    <property type="entry name" value="GAF domain-like"/>
    <property type="match status" value="1"/>
</dbReference>
<comment type="caution">
    <text evidence="3">The sequence shown here is derived from an EMBL/GenBank/DDBJ whole genome shotgun (WGS) entry which is preliminary data.</text>
</comment>
<dbReference type="SUPFAM" id="SSF55073">
    <property type="entry name" value="Nucleotide cyclase"/>
    <property type="match status" value="1"/>
</dbReference>
<proteinExistence type="predicted"/>
<keyword evidence="3" id="KW-0548">Nucleotidyltransferase</keyword>